<dbReference type="Pfam" id="PF19878">
    <property type="entry name" value="DUF6351"/>
    <property type="match status" value="1"/>
</dbReference>
<proteinExistence type="predicted"/>
<name>A0A2R4BI92_THAAR</name>
<dbReference type="Proteomes" id="UP000241885">
    <property type="component" value="Chromosome"/>
</dbReference>
<dbReference type="InterPro" id="IPR045556">
    <property type="entry name" value="DUF6351"/>
</dbReference>
<protein>
    <recommendedName>
        <fullName evidence="1">DUF6351 domain-containing protein</fullName>
    </recommendedName>
</protein>
<evidence type="ECO:0000259" key="1">
    <source>
        <dbReference type="Pfam" id="PF19878"/>
    </source>
</evidence>
<dbReference type="EMBL" id="CP028339">
    <property type="protein sequence ID" value="AVR87036.1"/>
    <property type="molecule type" value="Genomic_DNA"/>
</dbReference>
<dbReference type="InterPro" id="IPR029058">
    <property type="entry name" value="AB_hydrolase_fold"/>
</dbReference>
<dbReference type="AlphaFoldDB" id="A0A2R4BI92"/>
<reference evidence="2 3" key="1">
    <citation type="submission" date="2018-03" db="EMBL/GenBank/DDBJ databases">
        <title>Complete genome sequence of Thauera aromatica, a model organism for studying aromatic compound degradation under denitrifying conditions.</title>
        <authorList>
            <person name="Lo H.-Y."/>
            <person name="Goris T."/>
            <person name="Boll M."/>
            <person name="Mueller J.A."/>
        </authorList>
    </citation>
    <scope>NUCLEOTIDE SEQUENCE [LARGE SCALE GENOMIC DNA]</scope>
    <source>
        <strain evidence="2 3">K172</strain>
    </source>
</reference>
<dbReference type="KEGG" id="tak:Tharo_0084"/>
<evidence type="ECO:0000313" key="2">
    <source>
        <dbReference type="EMBL" id="AVR87036.1"/>
    </source>
</evidence>
<organism evidence="2 3">
    <name type="scientific">Thauera aromatica K172</name>
    <dbReference type="NCBI Taxonomy" id="44139"/>
    <lineage>
        <taxon>Bacteria</taxon>
        <taxon>Pseudomonadati</taxon>
        <taxon>Pseudomonadota</taxon>
        <taxon>Betaproteobacteria</taxon>
        <taxon>Rhodocyclales</taxon>
        <taxon>Zoogloeaceae</taxon>
        <taxon>Thauera</taxon>
    </lineage>
</organism>
<dbReference type="SUPFAM" id="SSF53474">
    <property type="entry name" value="alpha/beta-Hydrolases"/>
    <property type="match status" value="1"/>
</dbReference>
<accession>A0A2R4BI92</accession>
<feature type="domain" description="DUF6351" evidence="1">
    <location>
        <begin position="80"/>
        <end position="721"/>
    </location>
</feature>
<keyword evidence="3" id="KW-1185">Reference proteome</keyword>
<sequence>MFIVEPSSRRFPALRLLLSVSLLGVLAGALAFGLRDQKAPTQVIAIADETAGEFDTVSIPERYPIALGSVGSARVAGAPPLQYPFLCESARSGLGQPRVDNRRGHGVAVYAERADGERTDRLLGFSRDCGIATRVDYYYKPTGAARFLPWTPAASDVEVIAHGARRVPFIVRVERGTLNRFLYAIAVLADPGEDPAAPDGRYWNRRLVYLFGGGVGIGRRQGRLSLSKVLDRNLEILAQGYALATSTGNHTSNHYNIGLAGDTALRVKRQFAARYGAPLHTIGLGGSGGGLQQYLFAQNLPGLIDGAIAQYAYPDMVTQTIHVLDCELLEYYFDVSAADPSYWRDHGRRREVGGLNALDGAANRYAALYPPNFLLQGRWPRLPTGASECVQGWRGLTPLVLNPRFTPLARHYADEVVAAVHWTYWDDLVSIYGRDASGHARRTWDNVGVQYGLQALRSGAISAAAFLDLNARIGGWKPAAQMAPERLWRLFDGALPVWLSMWGEHNMERGAGRGPAPRSRGDTEAIAAAYRSGQVFMGYLDIPVIDVRHDLEAQLNMHHLSAAFATRLRIERALGDSARQRIWVAEAGFDPTLEALRVMDEWVGAVRAQPRRGVAGNRPASADDACFDARGRIIARGTGVWDGDWNGAAPGACTRAMRSFGTSRSAAGGPLAGDLFKCHLQAVEAAIAAGVYHPVDMRPHAARLKEIFPEGVCDYRRGDAGRPADAGAAVAVRGR</sequence>
<gene>
    <name evidence="2" type="ORF">Tharo_0084</name>
</gene>
<evidence type="ECO:0000313" key="3">
    <source>
        <dbReference type="Proteomes" id="UP000241885"/>
    </source>
</evidence>